<proteinExistence type="inferred from homology"/>
<dbReference type="PIRSF" id="PIRSF004682">
    <property type="entry name" value="GmhB"/>
    <property type="match status" value="1"/>
</dbReference>
<protein>
    <recommendedName>
        <fullName evidence="14">D,D-heptose 1,7-bisphosphate phosphatase</fullName>
        <ecNumber evidence="14">3.1.3.-</ecNumber>
    </recommendedName>
</protein>
<evidence type="ECO:0000256" key="15">
    <source>
        <dbReference type="PIRSR" id="PIRSR004682-1"/>
    </source>
</evidence>
<feature type="binding site" evidence="17">
    <location>
        <position position="7"/>
    </location>
    <ligand>
        <name>Mg(2+)</name>
        <dbReference type="ChEBI" id="CHEBI:18420"/>
    </ligand>
</feature>
<gene>
    <name evidence="18" type="primary">gmhB</name>
    <name evidence="18" type="ORF">NYR02_09315</name>
</gene>
<dbReference type="FunFam" id="3.40.50.1000:FF:000168">
    <property type="entry name" value="D,D-heptose 1,7-bisphosphate phosphatase"/>
    <property type="match status" value="1"/>
</dbReference>
<dbReference type="Pfam" id="PF13242">
    <property type="entry name" value="Hydrolase_like"/>
    <property type="match status" value="1"/>
</dbReference>
<feature type="binding site" evidence="17">
    <location>
        <position position="99"/>
    </location>
    <ligand>
        <name>Zn(2+)</name>
        <dbReference type="ChEBI" id="CHEBI:29105"/>
    </ligand>
</feature>
<name>A0A9X2WF15_9GAMM</name>
<comment type="pathway">
    <text evidence="5">Nucleotide-sugar biosynthesis; ADP-L-glycero-beta-D-manno-heptose biosynthesis; ADP-L-glycero-beta-D-manno-heptose from D-glycero-beta-D-manno-heptose 7-phosphate: step 2/4.</text>
</comment>
<organism evidence="18 19">
    <name type="scientific">Thalassolituus pacificus</name>
    <dbReference type="NCBI Taxonomy" id="2975440"/>
    <lineage>
        <taxon>Bacteria</taxon>
        <taxon>Pseudomonadati</taxon>
        <taxon>Pseudomonadota</taxon>
        <taxon>Gammaproteobacteria</taxon>
        <taxon>Oceanospirillales</taxon>
        <taxon>Oceanospirillaceae</taxon>
        <taxon>Thalassolituus</taxon>
    </lineage>
</organism>
<feature type="binding site" evidence="17">
    <location>
        <position position="9"/>
    </location>
    <ligand>
        <name>Mg(2+)</name>
        <dbReference type="ChEBI" id="CHEBI:18420"/>
    </ligand>
</feature>
<feature type="binding site" evidence="17">
    <location>
        <position position="91"/>
    </location>
    <ligand>
        <name>Zn(2+)</name>
        <dbReference type="ChEBI" id="CHEBI:29105"/>
    </ligand>
</feature>
<dbReference type="InterPro" id="IPR023214">
    <property type="entry name" value="HAD_sf"/>
</dbReference>
<evidence type="ECO:0000256" key="11">
    <source>
        <dbReference type="ARBA" id="ARBA00022842"/>
    </source>
</evidence>
<comment type="catalytic activity">
    <reaction evidence="1">
        <text>D-glycero-beta-D-manno-heptose 1,7-bisphosphate + H2O = D-glycero-beta-D-manno-heptose 1-phosphate + phosphate</text>
        <dbReference type="Rhea" id="RHEA:28518"/>
        <dbReference type="ChEBI" id="CHEBI:15377"/>
        <dbReference type="ChEBI" id="CHEBI:43474"/>
        <dbReference type="ChEBI" id="CHEBI:60208"/>
        <dbReference type="ChEBI" id="CHEBI:61593"/>
        <dbReference type="EC" id="3.1.3.82"/>
    </reaction>
</comment>
<dbReference type="GO" id="GO:0046872">
    <property type="term" value="F:metal ion binding"/>
    <property type="evidence" value="ECO:0007669"/>
    <property type="project" value="UniProtKB-KW"/>
</dbReference>
<accession>A0A9X2WF15</accession>
<evidence type="ECO:0000256" key="1">
    <source>
        <dbReference type="ARBA" id="ARBA00001226"/>
    </source>
</evidence>
<dbReference type="CDD" id="cd07503">
    <property type="entry name" value="HAD_HisB-N"/>
    <property type="match status" value="1"/>
</dbReference>
<dbReference type="InterPro" id="IPR004446">
    <property type="entry name" value="Heptose_bisP_phosphatase"/>
</dbReference>
<comment type="cofactor">
    <cofactor evidence="3 17">
        <name>Zn(2+)</name>
        <dbReference type="ChEBI" id="CHEBI:29105"/>
    </cofactor>
</comment>
<dbReference type="EMBL" id="JAOANI010000015">
    <property type="protein sequence ID" value="MCT7359218.1"/>
    <property type="molecule type" value="Genomic_DNA"/>
</dbReference>
<keyword evidence="19" id="KW-1185">Reference proteome</keyword>
<evidence type="ECO:0000256" key="14">
    <source>
        <dbReference type="PIRNR" id="PIRNR004682"/>
    </source>
</evidence>
<evidence type="ECO:0000256" key="8">
    <source>
        <dbReference type="ARBA" id="ARBA00022723"/>
    </source>
</evidence>
<feature type="binding site" evidence="17">
    <location>
        <position position="97"/>
    </location>
    <ligand>
        <name>Zn(2+)</name>
        <dbReference type="ChEBI" id="CHEBI:29105"/>
    </ligand>
</feature>
<dbReference type="NCBIfam" id="TIGR01656">
    <property type="entry name" value="Histidinol-ppas"/>
    <property type="match status" value="1"/>
</dbReference>
<keyword evidence="9 14" id="KW-0378">Hydrolase</keyword>
<dbReference type="InterPro" id="IPR036412">
    <property type="entry name" value="HAD-like_sf"/>
</dbReference>
<evidence type="ECO:0000256" key="10">
    <source>
        <dbReference type="ARBA" id="ARBA00022833"/>
    </source>
</evidence>
<evidence type="ECO:0000256" key="16">
    <source>
        <dbReference type="PIRSR" id="PIRSR004682-3"/>
    </source>
</evidence>
<feature type="site" description="Stabilizes the phosphoryl group" evidence="16">
    <location>
        <position position="101"/>
    </location>
</feature>
<evidence type="ECO:0000256" key="13">
    <source>
        <dbReference type="ARBA" id="ARBA00061616"/>
    </source>
</evidence>
<dbReference type="AlphaFoldDB" id="A0A9X2WF15"/>
<dbReference type="RefSeq" id="WP_260976090.1">
    <property type="nucleotide sequence ID" value="NZ_JAOANI010000015.1"/>
</dbReference>
<feature type="site" description="Stabilizes the phosphoryl group" evidence="16">
    <location>
        <position position="50"/>
    </location>
</feature>
<evidence type="ECO:0000313" key="18">
    <source>
        <dbReference type="EMBL" id="MCT7359218.1"/>
    </source>
</evidence>
<evidence type="ECO:0000256" key="6">
    <source>
        <dbReference type="ARBA" id="ARBA00011245"/>
    </source>
</evidence>
<dbReference type="GO" id="GO:0005737">
    <property type="term" value="C:cytoplasm"/>
    <property type="evidence" value="ECO:0007669"/>
    <property type="project" value="UniProtKB-SubCell"/>
</dbReference>
<dbReference type="PANTHER" id="PTHR42891">
    <property type="entry name" value="D-GLYCERO-BETA-D-MANNO-HEPTOSE-1,7-BISPHOSPHATE 7-PHOSPHATASE"/>
    <property type="match status" value="1"/>
</dbReference>
<reference evidence="18" key="2">
    <citation type="submission" date="2022-08" db="EMBL/GenBank/DDBJ databases">
        <authorList>
            <person name="Dong C."/>
        </authorList>
    </citation>
    <scope>NUCLEOTIDE SEQUENCE</scope>
    <source>
        <strain evidence="18">59MF3M-4</strain>
    </source>
</reference>
<evidence type="ECO:0000256" key="2">
    <source>
        <dbReference type="ARBA" id="ARBA00001946"/>
    </source>
</evidence>
<evidence type="ECO:0000256" key="3">
    <source>
        <dbReference type="ARBA" id="ARBA00001947"/>
    </source>
</evidence>
<dbReference type="EC" id="3.1.3.-" evidence="14"/>
<feature type="binding site" evidence="17">
    <location>
        <position position="89"/>
    </location>
    <ligand>
        <name>Zn(2+)</name>
        <dbReference type="ChEBI" id="CHEBI:29105"/>
    </ligand>
</feature>
<feature type="site" description="Contributes to substrate recognition" evidence="16">
    <location>
        <position position="100"/>
    </location>
</feature>
<evidence type="ECO:0000313" key="19">
    <source>
        <dbReference type="Proteomes" id="UP001147830"/>
    </source>
</evidence>
<evidence type="ECO:0000256" key="4">
    <source>
        <dbReference type="ARBA" id="ARBA00004496"/>
    </source>
</evidence>
<dbReference type="InterPro" id="IPR006543">
    <property type="entry name" value="Histidinol-phos"/>
</dbReference>
<feature type="active site" description="Proton donor" evidence="15">
    <location>
        <position position="9"/>
    </location>
</feature>
<dbReference type="NCBIfam" id="NF006506">
    <property type="entry name" value="PRK08942.1"/>
    <property type="match status" value="1"/>
</dbReference>
<dbReference type="GO" id="GO:0005975">
    <property type="term" value="P:carbohydrate metabolic process"/>
    <property type="evidence" value="ECO:0007669"/>
    <property type="project" value="InterPro"/>
</dbReference>
<evidence type="ECO:0000256" key="7">
    <source>
        <dbReference type="ARBA" id="ARBA00022490"/>
    </source>
</evidence>
<comment type="caution">
    <text evidence="18">The sequence shown here is derived from an EMBL/GenBank/DDBJ whole genome shotgun (WGS) entry which is preliminary data.</text>
</comment>
<keyword evidence="8 17" id="KW-0479">Metal-binding</keyword>
<feature type="active site" description="Nucleophile" evidence="15">
    <location>
        <position position="7"/>
    </location>
</feature>
<dbReference type="SUPFAM" id="SSF56784">
    <property type="entry name" value="HAD-like"/>
    <property type="match status" value="1"/>
</dbReference>
<keyword evidence="10 17" id="KW-0862">Zinc</keyword>
<keyword evidence="11 17" id="KW-0460">Magnesium</keyword>
<dbReference type="PANTHER" id="PTHR42891:SF1">
    <property type="entry name" value="D-GLYCERO-BETA-D-MANNO-HEPTOSE-1,7-BISPHOSPHATE 7-PHOSPHATASE"/>
    <property type="match status" value="1"/>
</dbReference>
<comment type="subcellular location">
    <subcellularLocation>
        <location evidence="4 14">Cytoplasm</location>
    </subcellularLocation>
</comment>
<keyword evidence="12 14" id="KW-0119">Carbohydrate metabolism</keyword>
<comment type="subunit">
    <text evidence="6">Monomer.</text>
</comment>
<evidence type="ECO:0000256" key="12">
    <source>
        <dbReference type="ARBA" id="ARBA00023277"/>
    </source>
</evidence>
<comment type="cofactor">
    <cofactor evidence="2 17">
        <name>Mg(2+)</name>
        <dbReference type="ChEBI" id="CHEBI:18420"/>
    </cofactor>
</comment>
<dbReference type="Gene3D" id="3.40.50.1000">
    <property type="entry name" value="HAD superfamily/HAD-like"/>
    <property type="match status" value="1"/>
</dbReference>
<comment type="similarity">
    <text evidence="13 14">Belongs to the gmhB family.</text>
</comment>
<dbReference type="Proteomes" id="UP001147830">
    <property type="component" value="Unassembled WGS sequence"/>
</dbReference>
<feature type="binding site" evidence="17">
    <location>
        <position position="126"/>
    </location>
    <ligand>
        <name>Mg(2+)</name>
        <dbReference type="ChEBI" id="CHEBI:18420"/>
    </ligand>
</feature>
<dbReference type="InterPro" id="IPR006549">
    <property type="entry name" value="HAD-SF_hydro_IIIA"/>
</dbReference>
<evidence type="ECO:0000256" key="5">
    <source>
        <dbReference type="ARBA" id="ARBA00004708"/>
    </source>
</evidence>
<evidence type="ECO:0000256" key="9">
    <source>
        <dbReference type="ARBA" id="ARBA00022801"/>
    </source>
</evidence>
<dbReference type="GO" id="GO:0034200">
    <property type="term" value="F:D-glycero-beta-D-manno-heptose 1,7-bisphosphate 7-phosphatase activity"/>
    <property type="evidence" value="ECO:0007669"/>
    <property type="project" value="UniProtKB-EC"/>
</dbReference>
<sequence>MKLIILDRDGVLNEDSDDFVKSVDEWLPINGSADAVGRLCKAGYTIAVATNQSGLARGHFSLADLEAMHAKMNALAAAEGGSFAHIAFCPHGPDDGCDCRKPLPGLIHQIEKALGTSAEGCWMVGDSIRDLEAGVAAGCKPALVRTGKGEKSIAKLAAAGLSQAQVFDNLAAFADVVLQQPTDV</sequence>
<evidence type="ECO:0000256" key="17">
    <source>
        <dbReference type="PIRSR" id="PIRSR004682-4"/>
    </source>
</evidence>
<reference evidence="18" key="1">
    <citation type="journal article" date="2022" name="Front. Microbiol.">
        <title>Genome-based taxonomic rearrangement of Oceanobacter-related bacteria including the description of Thalassolituus hydrocarbonoclasticus sp. nov. and Thalassolituus pacificus sp. nov. and emended description of the genus Thalassolituus.</title>
        <authorList>
            <person name="Dong C."/>
            <person name="Wei L."/>
            <person name="Wang J."/>
            <person name="Lai Q."/>
            <person name="Huang Z."/>
            <person name="Shao Z."/>
        </authorList>
    </citation>
    <scope>NUCLEOTIDE SEQUENCE</scope>
    <source>
        <strain evidence="18">59MF3M-4</strain>
    </source>
</reference>
<keyword evidence="7 14" id="KW-0963">Cytoplasm</keyword>
<dbReference type="NCBIfam" id="TIGR01662">
    <property type="entry name" value="HAD-SF-IIIA"/>
    <property type="match status" value="1"/>
</dbReference>